<accession>A0A2P5ANM8</accession>
<dbReference type="InterPro" id="IPR007736">
    <property type="entry name" value="Caleosin-related"/>
</dbReference>
<name>A0A2P5ANM8_PARAD</name>
<reference evidence="3" key="1">
    <citation type="submission" date="2016-06" db="EMBL/GenBank/DDBJ databases">
        <title>Parallel loss of symbiosis genes in relatives of nitrogen-fixing non-legume Parasponia.</title>
        <authorList>
            <person name="Van Velzen R."/>
            <person name="Holmer R."/>
            <person name="Bu F."/>
            <person name="Rutten L."/>
            <person name="Van Zeijl A."/>
            <person name="Liu W."/>
            <person name="Santuari L."/>
            <person name="Cao Q."/>
            <person name="Sharma T."/>
            <person name="Shen D."/>
            <person name="Roswanjaya Y."/>
            <person name="Wardhani T."/>
            <person name="Kalhor M.S."/>
            <person name="Jansen J."/>
            <person name="Van den Hoogen J."/>
            <person name="Gungor B."/>
            <person name="Hartog M."/>
            <person name="Hontelez J."/>
            <person name="Verver J."/>
            <person name="Yang W.-C."/>
            <person name="Schijlen E."/>
            <person name="Repin R."/>
            <person name="Schilthuizen M."/>
            <person name="Schranz E."/>
            <person name="Heidstra R."/>
            <person name="Miyata K."/>
            <person name="Fedorova E."/>
            <person name="Kohlen W."/>
            <person name="Bisseling T."/>
            <person name="Smit S."/>
            <person name="Geurts R."/>
        </authorList>
    </citation>
    <scope>NUCLEOTIDE SEQUENCE [LARGE SCALE GENOMIC DNA]</scope>
    <source>
        <strain evidence="3">cv. WU1-14</strain>
    </source>
</reference>
<dbReference type="GO" id="GO:0004497">
    <property type="term" value="F:monooxygenase activity"/>
    <property type="evidence" value="ECO:0007669"/>
    <property type="project" value="TreeGrafter"/>
</dbReference>
<dbReference type="GO" id="GO:0005509">
    <property type="term" value="F:calcium ion binding"/>
    <property type="evidence" value="ECO:0007669"/>
    <property type="project" value="TreeGrafter"/>
</dbReference>
<evidence type="ECO:0000313" key="3">
    <source>
        <dbReference type="Proteomes" id="UP000237105"/>
    </source>
</evidence>
<dbReference type="PANTHER" id="PTHR31495">
    <property type="entry name" value="PEROXYGENASE 3-RELATED"/>
    <property type="match status" value="1"/>
</dbReference>
<organism evidence="2 3">
    <name type="scientific">Parasponia andersonii</name>
    <name type="common">Sponia andersonii</name>
    <dbReference type="NCBI Taxonomy" id="3476"/>
    <lineage>
        <taxon>Eukaryota</taxon>
        <taxon>Viridiplantae</taxon>
        <taxon>Streptophyta</taxon>
        <taxon>Embryophyta</taxon>
        <taxon>Tracheophyta</taxon>
        <taxon>Spermatophyta</taxon>
        <taxon>Magnoliopsida</taxon>
        <taxon>eudicotyledons</taxon>
        <taxon>Gunneridae</taxon>
        <taxon>Pentapetalae</taxon>
        <taxon>rosids</taxon>
        <taxon>fabids</taxon>
        <taxon>Rosales</taxon>
        <taxon>Cannabaceae</taxon>
        <taxon>Parasponia</taxon>
    </lineage>
</organism>
<sequence>MSEANRVSYDFFDWIVSKMKWVLFYYVARDERGFVAKETVRGLYDGSLFEYLAKKHSGGDNDQAKRK</sequence>
<comment type="caution">
    <text evidence="2">The sequence shown here is derived from an EMBL/GenBank/DDBJ whole genome shotgun (WGS) entry which is preliminary data.</text>
</comment>
<proteinExistence type="inferred from homology"/>
<dbReference type="AlphaFoldDB" id="A0A2P5ANM8"/>
<dbReference type="OrthoDB" id="640742at2759"/>
<keyword evidence="3" id="KW-1185">Reference proteome</keyword>
<dbReference type="Proteomes" id="UP000237105">
    <property type="component" value="Unassembled WGS sequence"/>
</dbReference>
<comment type="similarity">
    <text evidence="1">Belongs to the caleosin family.</text>
</comment>
<evidence type="ECO:0000313" key="2">
    <source>
        <dbReference type="EMBL" id="PON38154.1"/>
    </source>
</evidence>
<dbReference type="EMBL" id="JXTB01000504">
    <property type="protein sequence ID" value="PON38154.1"/>
    <property type="molecule type" value="Genomic_DNA"/>
</dbReference>
<dbReference type="PANTHER" id="PTHR31495:SF23">
    <property type="entry name" value="PEROXYGENASE-LIKE"/>
    <property type="match status" value="1"/>
</dbReference>
<gene>
    <name evidence="2" type="ORF">PanWU01x14_314470</name>
</gene>
<evidence type="ECO:0000256" key="1">
    <source>
        <dbReference type="ARBA" id="ARBA00006765"/>
    </source>
</evidence>
<protein>
    <submittedName>
        <fullName evidence="2">Caleosin-related</fullName>
    </submittedName>
</protein>
<dbReference type="STRING" id="3476.A0A2P5ANM8"/>
<dbReference type="Pfam" id="PF05042">
    <property type="entry name" value="Caleosin"/>
    <property type="match status" value="1"/>
</dbReference>